<evidence type="ECO:0000256" key="6">
    <source>
        <dbReference type="ARBA" id="ARBA00022552"/>
    </source>
</evidence>
<gene>
    <name evidence="15" type="ORF">OUY18_03680</name>
</gene>
<keyword evidence="8 12" id="KW-0808">Transferase</keyword>
<dbReference type="InterPro" id="IPR006700">
    <property type="entry name" value="RsmE"/>
</dbReference>
<dbReference type="InterPro" id="IPR029026">
    <property type="entry name" value="tRNA_m1G_MTases_N"/>
</dbReference>
<evidence type="ECO:0000256" key="8">
    <source>
        <dbReference type="ARBA" id="ARBA00022679"/>
    </source>
</evidence>
<dbReference type="NCBIfam" id="TIGR00046">
    <property type="entry name" value="RsmE family RNA methyltransferase"/>
    <property type="match status" value="1"/>
</dbReference>
<evidence type="ECO:0000313" key="16">
    <source>
        <dbReference type="Proteomes" id="UP001082703"/>
    </source>
</evidence>
<evidence type="ECO:0000256" key="12">
    <source>
        <dbReference type="PIRNR" id="PIRNR015601"/>
    </source>
</evidence>
<dbReference type="PANTHER" id="PTHR30027">
    <property type="entry name" value="RIBOSOMAL RNA SMALL SUBUNIT METHYLTRANSFERASE E"/>
    <property type="match status" value="1"/>
</dbReference>
<comment type="subcellular location">
    <subcellularLocation>
        <location evidence="1 12">Cytoplasm</location>
    </subcellularLocation>
</comment>
<evidence type="ECO:0000259" key="13">
    <source>
        <dbReference type="Pfam" id="PF04452"/>
    </source>
</evidence>
<dbReference type="Gene3D" id="3.40.1280.10">
    <property type="match status" value="1"/>
</dbReference>
<keyword evidence="9 12" id="KW-0949">S-adenosyl-L-methionine</keyword>
<evidence type="ECO:0000313" key="15">
    <source>
        <dbReference type="EMBL" id="MCY1713358.1"/>
    </source>
</evidence>
<dbReference type="PANTHER" id="PTHR30027:SF3">
    <property type="entry name" value="16S RRNA (URACIL(1498)-N(3))-METHYLTRANSFERASE"/>
    <property type="match status" value="1"/>
</dbReference>
<keyword evidence="5 12" id="KW-0963">Cytoplasm</keyword>
<reference evidence="15 16" key="1">
    <citation type="submission" date="2022-11" db="EMBL/GenBank/DDBJ databases">
        <authorList>
            <person name="Caiyu Z."/>
        </authorList>
    </citation>
    <scope>NUCLEOTIDE SEQUENCE [LARGE SCALE GENOMIC DNA]</scope>
    <source>
        <strain evidence="15 16">YR-4</strain>
    </source>
</reference>
<dbReference type="RefSeq" id="WP_268057364.1">
    <property type="nucleotide sequence ID" value="NZ_JAPOHA010000003.1"/>
</dbReference>
<dbReference type="Pfam" id="PF20260">
    <property type="entry name" value="PUA_4"/>
    <property type="match status" value="1"/>
</dbReference>
<dbReference type="EMBL" id="JAPOHA010000003">
    <property type="protein sequence ID" value="MCY1713358.1"/>
    <property type="molecule type" value="Genomic_DNA"/>
</dbReference>
<dbReference type="EC" id="2.1.1.193" evidence="3 12"/>
<organism evidence="15 16">
    <name type="scientific">Caproiciproducens galactitolivorans</name>
    <dbReference type="NCBI Taxonomy" id="642589"/>
    <lineage>
        <taxon>Bacteria</taxon>
        <taxon>Bacillati</taxon>
        <taxon>Bacillota</taxon>
        <taxon>Clostridia</taxon>
        <taxon>Eubacteriales</taxon>
        <taxon>Acutalibacteraceae</taxon>
        <taxon>Caproiciproducens</taxon>
    </lineage>
</organism>
<feature type="domain" description="Ribosomal RNA small subunit methyltransferase E PUA-like" evidence="14">
    <location>
        <begin position="16"/>
        <end position="63"/>
    </location>
</feature>
<protein>
    <recommendedName>
        <fullName evidence="4 12">Ribosomal RNA small subunit methyltransferase E</fullName>
        <ecNumber evidence="3 12">2.1.1.193</ecNumber>
    </recommendedName>
</protein>
<dbReference type="InterPro" id="IPR046886">
    <property type="entry name" value="RsmE_MTase_dom"/>
</dbReference>
<evidence type="ECO:0000256" key="7">
    <source>
        <dbReference type="ARBA" id="ARBA00022603"/>
    </source>
</evidence>
<comment type="function">
    <text evidence="10 12">Specifically methylates the N3 position of the uracil ring of uridine 1498 (m3U1498) in 16S rRNA. Acts on the fully assembled 30S ribosomal subunit.</text>
</comment>
<keyword evidence="6 12" id="KW-0698">rRNA processing</keyword>
<accession>A0ABT4BR45</accession>
<proteinExistence type="inferred from homology"/>
<dbReference type="SUPFAM" id="SSF75217">
    <property type="entry name" value="alpha/beta knot"/>
    <property type="match status" value="1"/>
</dbReference>
<dbReference type="GO" id="GO:0008168">
    <property type="term" value="F:methyltransferase activity"/>
    <property type="evidence" value="ECO:0007669"/>
    <property type="project" value="UniProtKB-KW"/>
</dbReference>
<dbReference type="CDD" id="cd18084">
    <property type="entry name" value="RsmE-like"/>
    <property type="match status" value="1"/>
</dbReference>
<evidence type="ECO:0000256" key="9">
    <source>
        <dbReference type="ARBA" id="ARBA00022691"/>
    </source>
</evidence>
<dbReference type="NCBIfam" id="NF008692">
    <property type="entry name" value="PRK11713.1-5"/>
    <property type="match status" value="1"/>
</dbReference>
<keyword evidence="16" id="KW-1185">Reference proteome</keyword>
<comment type="similarity">
    <text evidence="2 12">Belongs to the RNA methyltransferase RsmE family.</text>
</comment>
<evidence type="ECO:0000256" key="1">
    <source>
        <dbReference type="ARBA" id="ARBA00004496"/>
    </source>
</evidence>
<sequence>MPRFFINYVPEEIAVITGDDARHISRSLRMQPGESVVLCDSIGTDYNGRIERIADDSVEVHILEFCKSVAEPSVQVTVYQGLPKAEKMDSIVQKAVETGAVKIVPVLTSRCVSKPDEKAAAKKAARWQKIALEAAKQSGRGIIPQIGPLTGFREAVKQAAQGGEVILFFEGGGKSIAELVGRETRELAVFIGPEGGFEQAEVDFAVQNGAEIGTLGARILRTETAPIAALAAIMLASGNM</sequence>
<name>A0ABT4BR45_9FIRM</name>
<evidence type="ECO:0000256" key="2">
    <source>
        <dbReference type="ARBA" id="ARBA00005528"/>
    </source>
</evidence>
<dbReference type="PIRSF" id="PIRSF015601">
    <property type="entry name" value="MTase_slr0722"/>
    <property type="match status" value="1"/>
</dbReference>
<evidence type="ECO:0000256" key="4">
    <source>
        <dbReference type="ARBA" id="ARBA00013673"/>
    </source>
</evidence>
<dbReference type="InterPro" id="IPR046887">
    <property type="entry name" value="RsmE_PUA-like"/>
</dbReference>
<comment type="caution">
    <text evidence="15">The sequence shown here is derived from an EMBL/GenBank/DDBJ whole genome shotgun (WGS) entry which is preliminary data.</text>
</comment>
<keyword evidence="7 12" id="KW-0489">Methyltransferase</keyword>
<dbReference type="InterPro" id="IPR015947">
    <property type="entry name" value="PUA-like_sf"/>
</dbReference>
<dbReference type="InterPro" id="IPR029028">
    <property type="entry name" value="Alpha/beta_knot_MTases"/>
</dbReference>
<evidence type="ECO:0000256" key="11">
    <source>
        <dbReference type="ARBA" id="ARBA00047944"/>
    </source>
</evidence>
<comment type="catalytic activity">
    <reaction evidence="11 12">
        <text>uridine(1498) in 16S rRNA + S-adenosyl-L-methionine = N(3)-methyluridine(1498) in 16S rRNA + S-adenosyl-L-homocysteine + H(+)</text>
        <dbReference type="Rhea" id="RHEA:42920"/>
        <dbReference type="Rhea" id="RHEA-COMP:10283"/>
        <dbReference type="Rhea" id="RHEA-COMP:10284"/>
        <dbReference type="ChEBI" id="CHEBI:15378"/>
        <dbReference type="ChEBI" id="CHEBI:57856"/>
        <dbReference type="ChEBI" id="CHEBI:59789"/>
        <dbReference type="ChEBI" id="CHEBI:65315"/>
        <dbReference type="ChEBI" id="CHEBI:74502"/>
        <dbReference type="EC" id="2.1.1.193"/>
    </reaction>
</comment>
<dbReference type="Pfam" id="PF04452">
    <property type="entry name" value="Methyltrans_RNA"/>
    <property type="match status" value="1"/>
</dbReference>
<feature type="domain" description="Ribosomal RNA small subunit methyltransferase E methyltransferase" evidence="13">
    <location>
        <begin position="72"/>
        <end position="234"/>
    </location>
</feature>
<dbReference type="SUPFAM" id="SSF88697">
    <property type="entry name" value="PUA domain-like"/>
    <property type="match status" value="1"/>
</dbReference>
<dbReference type="GO" id="GO:0032259">
    <property type="term" value="P:methylation"/>
    <property type="evidence" value="ECO:0007669"/>
    <property type="project" value="UniProtKB-KW"/>
</dbReference>
<evidence type="ECO:0000256" key="5">
    <source>
        <dbReference type="ARBA" id="ARBA00022490"/>
    </source>
</evidence>
<evidence type="ECO:0000259" key="14">
    <source>
        <dbReference type="Pfam" id="PF20260"/>
    </source>
</evidence>
<dbReference type="Proteomes" id="UP001082703">
    <property type="component" value="Unassembled WGS sequence"/>
</dbReference>
<evidence type="ECO:0000256" key="10">
    <source>
        <dbReference type="ARBA" id="ARBA00025699"/>
    </source>
</evidence>
<evidence type="ECO:0000256" key="3">
    <source>
        <dbReference type="ARBA" id="ARBA00012328"/>
    </source>
</evidence>